<name>A0AAD4HXT9_9PEZI</name>
<dbReference type="PROSITE" id="PS51762">
    <property type="entry name" value="GH16_2"/>
    <property type="match status" value="1"/>
</dbReference>
<dbReference type="GO" id="GO:0031505">
    <property type="term" value="P:fungal-type cell wall organization"/>
    <property type="evidence" value="ECO:0007669"/>
    <property type="project" value="TreeGrafter"/>
</dbReference>
<dbReference type="InterPro" id="IPR000757">
    <property type="entry name" value="Beta-glucanase-like"/>
</dbReference>
<evidence type="ECO:0000256" key="2">
    <source>
        <dbReference type="ARBA" id="ARBA00004370"/>
    </source>
</evidence>
<protein>
    <recommendedName>
        <fullName evidence="3">chitinase</fullName>
        <ecNumber evidence="3">3.2.1.14</ecNumber>
    </recommendedName>
</protein>
<keyword evidence="18" id="KW-1185">Reference proteome</keyword>
<keyword evidence="14" id="KW-0812">Transmembrane</keyword>
<evidence type="ECO:0000256" key="3">
    <source>
        <dbReference type="ARBA" id="ARBA00012729"/>
    </source>
</evidence>
<dbReference type="AlphaFoldDB" id="A0AAD4HXT9"/>
<feature type="signal peptide" evidence="15">
    <location>
        <begin position="1"/>
        <end position="22"/>
    </location>
</feature>
<dbReference type="Gene3D" id="2.60.120.200">
    <property type="match status" value="1"/>
</dbReference>
<evidence type="ECO:0000313" key="17">
    <source>
        <dbReference type="EMBL" id="KAG7291379.1"/>
    </source>
</evidence>
<proteinExistence type="inferred from homology"/>
<dbReference type="GO" id="GO:0016757">
    <property type="term" value="F:glycosyltransferase activity"/>
    <property type="evidence" value="ECO:0007669"/>
    <property type="project" value="UniProtKB-KW"/>
</dbReference>
<dbReference type="Proteomes" id="UP001197093">
    <property type="component" value="Unassembled WGS sequence"/>
</dbReference>
<dbReference type="GO" id="GO:0008843">
    <property type="term" value="F:endochitinase activity"/>
    <property type="evidence" value="ECO:0007669"/>
    <property type="project" value="UniProtKB-EC"/>
</dbReference>
<dbReference type="EC" id="3.2.1.14" evidence="3"/>
<comment type="catalytic activity">
    <reaction evidence="1">
        <text>Random endo-hydrolysis of N-acetyl-beta-D-glucosaminide (1-&gt;4)-beta-linkages in chitin and chitodextrins.</text>
        <dbReference type="EC" id="3.2.1.14"/>
    </reaction>
</comment>
<dbReference type="CDD" id="cd02183">
    <property type="entry name" value="GH16_fungal_CRH1_transglycosylase"/>
    <property type="match status" value="1"/>
</dbReference>
<sequence>MWLPRFLPSAAALLALVGHAAAQAHTDCFPMNKTCPPDPALGMELNFNFNVTPKFETWETTVGPVTYDATNGAKFRISKMGDSPTIRTKFYFFWGRTEVILKAAKGRGVISSIMLLSDNLDEIDFEFFGTNSTHAQTNYYGKGFIPEITNGEYHPIEGSVLDDYHNYTSIWTKDKLEFLIDGRSVRTLLPKDANNTYYYPQTPMRLYIGIWAGGDPRMPQGTREWAGGDTDYSQAPFDMFVKSAHVKDDSTGKEYVYTDRSGSWESIKIVAGNSTVKEVINAPPEKTIAEKWNDLPNTAKIAIYACAGGFVGILIISGIVYCIRQRRRGAREAKAAEARAEAERLELERFRKAGVDPDSFASSASEYNAKEMRRDGLTGQDSYSVPPSPSLDPVNTASPLDNKWDAPAASLGAAAIGGAAAAGAMRSPVPLLHESAQSPRVASPGFYSDRPGSARSPAPGAAAGGFGSPTQSRHAPSPGPGGAGGMRSPAPQQYGQQQPPPPNRSYTSPSAQMRMGSPAPQHDFGGGAMQRSGSPAPMAHPQPQRSFTAGGYGGDAGGRGQQGGHDQGYGYGNGGGGGNQGYWGNGGGYR</sequence>
<evidence type="ECO:0000256" key="12">
    <source>
        <dbReference type="ARBA" id="ARBA00038074"/>
    </source>
</evidence>
<keyword evidence="5" id="KW-0808">Transferase</keyword>
<dbReference type="EMBL" id="JAHCVI010000001">
    <property type="protein sequence ID" value="KAG7291379.1"/>
    <property type="molecule type" value="Genomic_DNA"/>
</dbReference>
<dbReference type="InterPro" id="IPR050546">
    <property type="entry name" value="Glycosyl_Hydrlase_16"/>
</dbReference>
<evidence type="ECO:0000256" key="13">
    <source>
        <dbReference type="SAM" id="MobiDB-lite"/>
    </source>
</evidence>
<organism evidence="17 18">
    <name type="scientific">Staphylotrichum longicolle</name>
    <dbReference type="NCBI Taxonomy" id="669026"/>
    <lineage>
        <taxon>Eukaryota</taxon>
        <taxon>Fungi</taxon>
        <taxon>Dikarya</taxon>
        <taxon>Ascomycota</taxon>
        <taxon>Pezizomycotina</taxon>
        <taxon>Sordariomycetes</taxon>
        <taxon>Sordariomycetidae</taxon>
        <taxon>Sordariales</taxon>
        <taxon>Chaetomiaceae</taxon>
        <taxon>Staphylotrichum</taxon>
    </lineage>
</organism>
<evidence type="ECO:0000256" key="7">
    <source>
        <dbReference type="ARBA" id="ARBA00022801"/>
    </source>
</evidence>
<dbReference type="PANTHER" id="PTHR10963:SF27">
    <property type="entry name" value="GLYCOSIDASE-RELATED"/>
    <property type="match status" value="1"/>
</dbReference>
<keyword evidence="9" id="KW-0325">Glycoprotein</keyword>
<keyword evidence="10" id="KW-0326">Glycosidase</keyword>
<feature type="region of interest" description="Disordered" evidence="13">
    <location>
        <begin position="375"/>
        <end position="401"/>
    </location>
</feature>
<feature type="compositionally biased region" description="Gly residues" evidence="13">
    <location>
        <begin position="550"/>
        <end position="590"/>
    </location>
</feature>
<evidence type="ECO:0000256" key="15">
    <source>
        <dbReference type="SAM" id="SignalP"/>
    </source>
</evidence>
<evidence type="ECO:0000256" key="4">
    <source>
        <dbReference type="ARBA" id="ARBA00022676"/>
    </source>
</evidence>
<evidence type="ECO:0000256" key="1">
    <source>
        <dbReference type="ARBA" id="ARBA00000822"/>
    </source>
</evidence>
<evidence type="ECO:0000256" key="9">
    <source>
        <dbReference type="ARBA" id="ARBA00023180"/>
    </source>
</evidence>
<feature type="region of interest" description="Disordered" evidence="13">
    <location>
        <begin position="435"/>
        <end position="590"/>
    </location>
</feature>
<reference evidence="17" key="1">
    <citation type="submission" date="2023-02" db="EMBL/GenBank/DDBJ databases">
        <authorList>
            <person name="Palmer J.M."/>
        </authorList>
    </citation>
    <scope>NUCLEOTIDE SEQUENCE</scope>
    <source>
        <strain evidence="17">FW57</strain>
    </source>
</reference>
<gene>
    <name evidence="17" type="ORF">NEMBOFW57_001397</name>
</gene>
<keyword evidence="6 15" id="KW-0732">Signal</keyword>
<accession>A0AAD4HXT9</accession>
<dbReference type="GO" id="GO:0005975">
    <property type="term" value="P:carbohydrate metabolic process"/>
    <property type="evidence" value="ECO:0007669"/>
    <property type="project" value="InterPro"/>
</dbReference>
<comment type="subcellular location">
    <subcellularLocation>
        <location evidence="2">Membrane</location>
    </subcellularLocation>
</comment>
<keyword evidence="8 14" id="KW-0472">Membrane</keyword>
<dbReference type="PANTHER" id="PTHR10963">
    <property type="entry name" value="GLYCOSYL HYDROLASE-RELATED"/>
    <property type="match status" value="1"/>
</dbReference>
<keyword evidence="11" id="KW-0961">Cell wall biogenesis/degradation</keyword>
<evidence type="ECO:0000256" key="11">
    <source>
        <dbReference type="ARBA" id="ARBA00023316"/>
    </source>
</evidence>
<dbReference type="SUPFAM" id="SSF49899">
    <property type="entry name" value="Concanavalin A-like lectins/glucanases"/>
    <property type="match status" value="1"/>
</dbReference>
<evidence type="ECO:0000256" key="5">
    <source>
        <dbReference type="ARBA" id="ARBA00022679"/>
    </source>
</evidence>
<evidence type="ECO:0000256" key="14">
    <source>
        <dbReference type="SAM" id="Phobius"/>
    </source>
</evidence>
<comment type="similarity">
    <text evidence="12">Belongs to the glycosyl hydrolase 16 family. CRH1 subfamily.</text>
</comment>
<evidence type="ECO:0000256" key="10">
    <source>
        <dbReference type="ARBA" id="ARBA00023295"/>
    </source>
</evidence>
<comment type="caution">
    <text evidence="17">The sequence shown here is derived from an EMBL/GenBank/DDBJ whole genome shotgun (WGS) entry which is preliminary data.</text>
</comment>
<feature type="transmembrane region" description="Helical" evidence="14">
    <location>
        <begin position="301"/>
        <end position="323"/>
    </location>
</feature>
<feature type="chain" id="PRO_5041943195" description="chitinase" evidence="15">
    <location>
        <begin position="23"/>
        <end position="590"/>
    </location>
</feature>
<dbReference type="InterPro" id="IPR013320">
    <property type="entry name" value="ConA-like_dom_sf"/>
</dbReference>
<feature type="compositionally biased region" description="Low complexity" evidence="13">
    <location>
        <begin position="486"/>
        <end position="497"/>
    </location>
</feature>
<keyword evidence="4" id="KW-0328">Glycosyltransferase</keyword>
<keyword evidence="14" id="KW-1133">Transmembrane helix</keyword>
<keyword evidence="7" id="KW-0378">Hydrolase</keyword>
<evidence type="ECO:0000256" key="6">
    <source>
        <dbReference type="ARBA" id="ARBA00022729"/>
    </source>
</evidence>
<dbReference type="Pfam" id="PF00722">
    <property type="entry name" value="Glyco_hydro_16"/>
    <property type="match status" value="1"/>
</dbReference>
<feature type="compositionally biased region" description="Low complexity" evidence="13">
    <location>
        <begin position="450"/>
        <end position="461"/>
    </location>
</feature>
<evidence type="ECO:0000259" key="16">
    <source>
        <dbReference type="PROSITE" id="PS51762"/>
    </source>
</evidence>
<evidence type="ECO:0000256" key="8">
    <source>
        <dbReference type="ARBA" id="ARBA00023136"/>
    </source>
</evidence>
<evidence type="ECO:0000313" key="18">
    <source>
        <dbReference type="Proteomes" id="UP001197093"/>
    </source>
</evidence>
<dbReference type="GO" id="GO:0009277">
    <property type="term" value="C:fungal-type cell wall"/>
    <property type="evidence" value="ECO:0007669"/>
    <property type="project" value="TreeGrafter"/>
</dbReference>
<dbReference type="GO" id="GO:0016020">
    <property type="term" value="C:membrane"/>
    <property type="evidence" value="ECO:0007669"/>
    <property type="project" value="UniProtKB-SubCell"/>
</dbReference>
<feature type="domain" description="GH16" evidence="16">
    <location>
        <begin position="29"/>
        <end position="241"/>
    </location>
</feature>